<evidence type="ECO:0008006" key="3">
    <source>
        <dbReference type="Google" id="ProtNLM"/>
    </source>
</evidence>
<dbReference type="Proteomes" id="UP000249758">
    <property type="component" value="Segment"/>
</dbReference>
<dbReference type="RefSeq" id="YP_009480703.1">
    <property type="nucleotide sequence ID" value="NC_037665.1"/>
</dbReference>
<evidence type="ECO:0000256" key="1">
    <source>
        <dbReference type="SAM" id="MobiDB-lite"/>
    </source>
</evidence>
<gene>
    <name evidence="2" type="ORF">pmac_cds_19</name>
</gene>
<protein>
    <recommendedName>
        <fullName evidence="3">F-box domain containing protein</fullName>
    </recommendedName>
</protein>
<evidence type="ECO:0000313" key="2">
    <source>
        <dbReference type="EMBL" id="AVK76707.1"/>
    </source>
</evidence>
<dbReference type="KEGG" id="vg:36841162"/>
<name>A0A2U7UE48_9VIRU</name>
<dbReference type="EMBL" id="MG011691">
    <property type="protein sequence ID" value="AVK76707.1"/>
    <property type="molecule type" value="Genomic_DNA"/>
</dbReference>
<reference evidence="2" key="1">
    <citation type="journal article" date="2018" name="Nat. Commun.">
        <title>Diversity and evolution of the emerging Pandoraviridae family.</title>
        <authorList>
            <person name="Legendre M."/>
            <person name="Fabre E."/>
            <person name="Poirot O."/>
            <person name="Jeudy S."/>
            <person name="Lartigue A."/>
            <person name="Alempic J.M."/>
            <person name="Beucher L."/>
            <person name="Philippe N."/>
            <person name="Bertaux L."/>
            <person name="Christo-Foroux E."/>
            <person name="Labadie K."/>
            <person name="Coute Y."/>
            <person name="Abergel C."/>
            <person name="Claverie J.M."/>
        </authorList>
    </citation>
    <scope>NUCLEOTIDE SEQUENCE [LARGE SCALE GENOMIC DNA]</scope>
    <source>
        <strain evidence="2">Macleodensis</strain>
    </source>
</reference>
<dbReference type="GeneID" id="36841162"/>
<organism evidence="2">
    <name type="scientific">Pandoravirus macleodensis</name>
    <dbReference type="NCBI Taxonomy" id="2107707"/>
    <lineage>
        <taxon>Viruses</taxon>
        <taxon>Pandoravirus</taxon>
    </lineage>
</organism>
<sequence>MGDNPSASDRTASWRKTRASADGAVGPTPSKRRRVDNGPAASDARDGADDDVAGAHAQPASLESLPVELLDAIKGWLDPVSSLLFRSTNTAMRALTTPADRRWDTETGPILRCVRRALPLVGLAPERLVDAGRPASSKRAWPRVRTTGRQTPVDEPTLKRYALNAALHAYLARAGFGDEITDDFGQPWDDNVRLEEVADKKRWNFLRLPAPGGDGPDAKALCALTYAFECVQGDYKMVVFRQSKGANAAGIDRCFEQATAVYEHAVGTTFGARNVPFRLDPHRYGGPTPRIRAAAQRPSVCNHVFGLARG</sequence>
<accession>A0A2U7UE48</accession>
<feature type="region of interest" description="Disordered" evidence="1">
    <location>
        <begin position="1"/>
        <end position="55"/>
    </location>
</feature>
<feature type="compositionally biased region" description="Polar residues" evidence="1">
    <location>
        <begin position="1"/>
        <end position="11"/>
    </location>
</feature>
<proteinExistence type="predicted"/>